<dbReference type="PROSITE" id="PS51440">
    <property type="entry name" value="TIM_2"/>
    <property type="match status" value="1"/>
</dbReference>
<evidence type="ECO:0000256" key="6">
    <source>
        <dbReference type="ARBA" id="ARBA00023235"/>
    </source>
</evidence>
<dbReference type="PANTHER" id="PTHR21139">
    <property type="entry name" value="TRIOSEPHOSPHATE ISOMERASE"/>
    <property type="match status" value="1"/>
</dbReference>
<evidence type="ECO:0000256" key="2">
    <source>
        <dbReference type="ARBA" id="ARBA00007422"/>
    </source>
</evidence>
<reference evidence="8 9" key="1">
    <citation type="journal article" date="2021" name="Elife">
        <title>Chloroplast acquisition without the gene transfer in kleptoplastic sea slugs, Plakobranchus ocellatus.</title>
        <authorList>
            <person name="Maeda T."/>
            <person name="Takahashi S."/>
            <person name="Yoshida T."/>
            <person name="Shimamura S."/>
            <person name="Takaki Y."/>
            <person name="Nagai Y."/>
            <person name="Toyoda A."/>
            <person name="Suzuki Y."/>
            <person name="Arimoto A."/>
            <person name="Ishii H."/>
            <person name="Satoh N."/>
            <person name="Nishiyama T."/>
            <person name="Hasebe M."/>
            <person name="Maruyama T."/>
            <person name="Minagawa J."/>
            <person name="Obokata J."/>
            <person name="Shigenobu S."/>
        </authorList>
    </citation>
    <scope>NUCLEOTIDE SEQUENCE [LARGE SCALE GENOMIC DNA]</scope>
</reference>
<keyword evidence="7" id="KW-0324">Glycolysis</keyword>
<dbReference type="InterPro" id="IPR035990">
    <property type="entry name" value="TIM_sf"/>
</dbReference>
<protein>
    <recommendedName>
        <fullName evidence="4 7">Triosephosphate isomerase</fullName>
        <ecNumber evidence="7">5.3.1.1</ecNumber>
    </recommendedName>
</protein>
<sequence>MEEGEADKTMEVINRQMKALADKISDWSSVVIAYEPVWAIGTGKTASPEQAQEVHEKIREWLKKTVSADVAKKTRIIYGGKVVFSITVPNLWL</sequence>
<dbReference type="CDD" id="cd00311">
    <property type="entry name" value="TIM"/>
    <property type="match status" value="1"/>
</dbReference>
<keyword evidence="9" id="KW-1185">Reference proteome</keyword>
<evidence type="ECO:0000256" key="7">
    <source>
        <dbReference type="RuleBase" id="RU363013"/>
    </source>
</evidence>
<dbReference type="GO" id="GO:0006096">
    <property type="term" value="P:glycolytic process"/>
    <property type="evidence" value="ECO:0007669"/>
    <property type="project" value="UniProtKB-KW"/>
</dbReference>
<comment type="pathway">
    <text evidence="1 7">Carbohydrate degradation; glycolysis; D-glyceraldehyde 3-phosphate from glycerone phosphate: step 1/1.</text>
</comment>
<comment type="catalytic activity">
    <reaction evidence="7">
        <text>D-glyceraldehyde 3-phosphate = dihydroxyacetone phosphate</text>
        <dbReference type="Rhea" id="RHEA:18585"/>
        <dbReference type="ChEBI" id="CHEBI:57642"/>
        <dbReference type="ChEBI" id="CHEBI:59776"/>
        <dbReference type="EC" id="5.3.1.1"/>
    </reaction>
</comment>
<evidence type="ECO:0000313" key="9">
    <source>
        <dbReference type="Proteomes" id="UP000762676"/>
    </source>
</evidence>
<evidence type="ECO:0000256" key="5">
    <source>
        <dbReference type="ARBA" id="ARBA00022432"/>
    </source>
</evidence>
<gene>
    <name evidence="8" type="ORF">ElyMa_004244100</name>
</gene>
<dbReference type="SUPFAM" id="SSF51351">
    <property type="entry name" value="Triosephosphate isomerase (TIM)"/>
    <property type="match status" value="1"/>
</dbReference>
<proteinExistence type="inferred from homology"/>
<dbReference type="PROSITE" id="PS00171">
    <property type="entry name" value="TIM_1"/>
    <property type="match status" value="1"/>
</dbReference>
<organism evidence="8 9">
    <name type="scientific">Elysia marginata</name>
    <dbReference type="NCBI Taxonomy" id="1093978"/>
    <lineage>
        <taxon>Eukaryota</taxon>
        <taxon>Metazoa</taxon>
        <taxon>Spiralia</taxon>
        <taxon>Lophotrochozoa</taxon>
        <taxon>Mollusca</taxon>
        <taxon>Gastropoda</taxon>
        <taxon>Heterobranchia</taxon>
        <taxon>Euthyneura</taxon>
        <taxon>Panpulmonata</taxon>
        <taxon>Sacoglossa</taxon>
        <taxon>Placobranchoidea</taxon>
        <taxon>Plakobranchidae</taxon>
        <taxon>Elysia</taxon>
    </lineage>
</organism>
<dbReference type="Pfam" id="PF00121">
    <property type="entry name" value="TIM"/>
    <property type="match status" value="1"/>
</dbReference>
<comment type="caution">
    <text evidence="8">The sequence shown here is derived from an EMBL/GenBank/DDBJ whole genome shotgun (WGS) entry which is preliminary data.</text>
</comment>
<keyword evidence="5 7" id="KW-0312">Gluconeogenesis</keyword>
<dbReference type="GO" id="GO:0019563">
    <property type="term" value="P:glycerol catabolic process"/>
    <property type="evidence" value="ECO:0007669"/>
    <property type="project" value="TreeGrafter"/>
</dbReference>
<dbReference type="InterPro" id="IPR020861">
    <property type="entry name" value="Triosephosphate_isomerase_AS"/>
</dbReference>
<dbReference type="AlphaFoldDB" id="A0AAV4GQY0"/>
<dbReference type="PANTHER" id="PTHR21139:SF2">
    <property type="entry name" value="TRIOSEPHOSPHATE ISOMERASE"/>
    <property type="match status" value="1"/>
</dbReference>
<dbReference type="EMBL" id="BMAT01008558">
    <property type="protein sequence ID" value="GFR88147.1"/>
    <property type="molecule type" value="Genomic_DNA"/>
</dbReference>
<evidence type="ECO:0000256" key="1">
    <source>
        <dbReference type="ARBA" id="ARBA00004680"/>
    </source>
</evidence>
<comment type="pathway">
    <text evidence="7">Carbohydrate biosynthesis; gluconeogenesis.</text>
</comment>
<dbReference type="Proteomes" id="UP000762676">
    <property type="component" value="Unassembled WGS sequence"/>
</dbReference>
<evidence type="ECO:0000313" key="8">
    <source>
        <dbReference type="EMBL" id="GFR88147.1"/>
    </source>
</evidence>
<evidence type="ECO:0000256" key="3">
    <source>
        <dbReference type="ARBA" id="ARBA00011738"/>
    </source>
</evidence>
<comment type="subunit">
    <text evidence="3">Homodimer.</text>
</comment>
<dbReference type="GO" id="GO:0046166">
    <property type="term" value="P:glyceraldehyde-3-phosphate biosynthetic process"/>
    <property type="evidence" value="ECO:0007669"/>
    <property type="project" value="TreeGrafter"/>
</dbReference>
<dbReference type="EC" id="5.3.1.1" evidence="7"/>
<dbReference type="Gene3D" id="3.20.20.70">
    <property type="entry name" value="Aldolase class I"/>
    <property type="match status" value="1"/>
</dbReference>
<name>A0AAV4GQY0_9GAST</name>
<dbReference type="GO" id="GO:0006094">
    <property type="term" value="P:gluconeogenesis"/>
    <property type="evidence" value="ECO:0007669"/>
    <property type="project" value="UniProtKB-KW"/>
</dbReference>
<evidence type="ECO:0000256" key="4">
    <source>
        <dbReference type="ARBA" id="ARBA00019397"/>
    </source>
</evidence>
<keyword evidence="6 7" id="KW-0413">Isomerase</keyword>
<dbReference type="GO" id="GO:0005829">
    <property type="term" value="C:cytosol"/>
    <property type="evidence" value="ECO:0007669"/>
    <property type="project" value="TreeGrafter"/>
</dbReference>
<dbReference type="InterPro" id="IPR000652">
    <property type="entry name" value="Triosephosphate_isomerase"/>
</dbReference>
<accession>A0AAV4GQY0</accession>
<dbReference type="InterPro" id="IPR013785">
    <property type="entry name" value="Aldolase_TIM"/>
</dbReference>
<comment type="similarity">
    <text evidence="2 7">Belongs to the triosephosphate isomerase family.</text>
</comment>
<dbReference type="GO" id="GO:0004807">
    <property type="term" value="F:triose-phosphate isomerase activity"/>
    <property type="evidence" value="ECO:0007669"/>
    <property type="project" value="UniProtKB-EC"/>
</dbReference>